<dbReference type="Pfam" id="PF02182">
    <property type="entry name" value="SAD_SRA"/>
    <property type="match status" value="1"/>
</dbReference>
<feature type="domain" description="Pre-SET" evidence="12">
    <location>
        <begin position="775"/>
        <end position="835"/>
    </location>
</feature>
<evidence type="ECO:0000256" key="7">
    <source>
        <dbReference type="ARBA" id="ARBA00023242"/>
    </source>
</evidence>
<dbReference type="InterPro" id="IPR007728">
    <property type="entry name" value="Pre-SET_dom"/>
</dbReference>
<organism evidence="15 16">
    <name type="scientific">Cephalotus follicularis</name>
    <name type="common">Albany pitcher plant</name>
    <dbReference type="NCBI Taxonomy" id="3775"/>
    <lineage>
        <taxon>Eukaryota</taxon>
        <taxon>Viridiplantae</taxon>
        <taxon>Streptophyta</taxon>
        <taxon>Embryophyta</taxon>
        <taxon>Tracheophyta</taxon>
        <taxon>Spermatophyta</taxon>
        <taxon>Magnoliopsida</taxon>
        <taxon>eudicotyledons</taxon>
        <taxon>Gunneridae</taxon>
        <taxon>Pentapetalae</taxon>
        <taxon>rosids</taxon>
        <taxon>fabids</taxon>
        <taxon>Oxalidales</taxon>
        <taxon>Cephalotaceae</taxon>
        <taxon>Cephalotus</taxon>
    </lineage>
</organism>
<dbReference type="PROSITE" id="PS50867">
    <property type="entry name" value="PRE_SET"/>
    <property type="match status" value="1"/>
</dbReference>
<keyword evidence="6" id="KW-0156">Chromatin regulator</keyword>
<dbReference type="SMART" id="SM00468">
    <property type="entry name" value="PreSET"/>
    <property type="match status" value="1"/>
</dbReference>
<keyword evidence="7 9" id="KW-0539">Nucleus</keyword>
<name>A0A1Q3CI33_CEPFO</name>
<sequence>MGVVDNMLHTESSRMVSLSSGSNSEGNMGRFPTENGHCASQPKYKRRRVSAVRDFPPGCGRLGPQIISTKSEEAVCVCPVENPVDGDKSGDVVGVHSATPSEAVVESEALRVLQSSVSLQMPKQSNSLDPKVGEQLVSSDQMDRHESVNAKPARTSFPETDPGIALEGGASDVSKNLEHGAFDVSKNLGKLDAAPPKEGNPPCSMKSRNYPPRRTVSAIRDFPPFCGRNAPRHSQEVSAQVLTSVKNSSLGQVKRTMKTNMTPMGDGVIIGDAYEHKVWAVEGNSRKKMKDNKFATPFGSRMKVGQEDTRENSINTGNRDVRVLDEISRKNSGSYTEHGSPEIFGIDNQMQGVDFGCPVRNRVIVQGLMAATCCPWRQSKGNFKPNLAGTKMESLGKKRDLQGQYKSAINKRNDFILLKRPTSAVKTKDEAENSGGEYCKRNLHPTGKVSQGMGQLVIWDKQDSLKYDEESRKIHVGQISNGLSVSIPPSRPISSSVEGDASAAGVTRNKVRETLRLFQAICRKLLQDAEAKSKGHVRIDLEAASILKNKSKYLNTGKQIIGSVPGVLVGDEFQYRVELNIIGLHRPIQGGIDYLKQGAKVLATSIVASGGYDDDLDKSDVLTYTGQGGLAKGDKEAEDQKLERGNLALVNSIQEQNPVRVIHRENDSADARAKTYIYDGLYLVEKYWQDVNQQGKLVFKFRLVRIPGQPELAWKVVSKSKKCRSREGLCVDDISRGKELIPIFAVNTIGNEKPPPFEYTSGMIYPDWCHPIPPKGCDCTNGCSESGKCICVLKNGGEIPYNHNGSIVEAKPLVYECGPSCKCPPSCYNRVSQRGIKFQLEIFRTESRGWGVRSLNFIPSGGFVCEYAGELLEDKEAERRTGNDEYLFDIGNNYNDSSLWDGLSTLMPDSQSISREFVENGGFTIDAARFGNVGRFINHSCSPNLYAQNVLYDHQDKRIPHIMLFAAENIPPLQELTYHYNYMIDQVRDSNGNIKKKSCYCGSSECTGRMY</sequence>
<keyword evidence="2" id="KW-0158">Chromosome</keyword>
<evidence type="ECO:0000259" key="13">
    <source>
        <dbReference type="PROSITE" id="PS50868"/>
    </source>
</evidence>
<feature type="domain" description="Post-SET" evidence="13">
    <location>
        <begin position="995"/>
        <end position="1011"/>
    </location>
</feature>
<evidence type="ECO:0000259" key="14">
    <source>
        <dbReference type="PROSITE" id="PS51015"/>
    </source>
</evidence>
<evidence type="ECO:0000256" key="8">
    <source>
        <dbReference type="ARBA" id="ARBA00023328"/>
    </source>
</evidence>
<feature type="region of interest" description="Disordered" evidence="10">
    <location>
        <begin position="139"/>
        <end position="161"/>
    </location>
</feature>
<evidence type="ECO:0000256" key="1">
    <source>
        <dbReference type="ARBA" id="ARBA00004584"/>
    </source>
</evidence>
<proteinExistence type="predicted"/>
<dbReference type="PROSITE" id="PS50280">
    <property type="entry name" value="SET"/>
    <property type="match status" value="1"/>
</dbReference>
<dbReference type="Gene3D" id="2.30.280.10">
    <property type="entry name" value="SRA-YDG"/>
    <property type="match status" value="1"/>
</dbReference>
<dbReference type="GO" id="GO:0042054">
    <property type="term" value="F:histone methyltransferase activity"/>
    <property type="evidence" value="ECO:0007669"/>
    <property type="project" value="InterPro"/>
</dbReference>
<dbReference type="GO" id="GO:0005634">
    <property type="term" value="C:nucleus"/>
    <property type="evidence" value="ECO:0007669"/>
    <property type="project" value="UniProtKB-SubCell"/>
</dbReference>
<dbReference type="InParanoid" id="A0A1Q3CI33"/>
<evidence type="ECO:0000259" key="12">
    <source>
        <dbReference type="PROSITE" id="PS50867"/>
    </source>
</evidence>
<dbReference type="GO" id="GO:0032259">
    <property type="term" value="P:methylation"/>
    <property type="evidence" value="ECO:0007669"/>
    <property type="project" value="UniProtKB-KW"/>
</dbReference>
<dbReference type="OrthoDB" id="5792673at2759"/>
<dbReference type="InterPro" id="IPR051357">
    <property type="entry name" value="H3K9_HMTase_SUVAR3-9"/>
</dbReference>
<dbReference type="PROSITE" id="PS51575">
    <property type="entry name" value="SAM_MT43_SUVAR39_2"/>
    <property type="match status" value="1"/>
</dbReference>
<comment type="subcellular location">
    <subcellularLocation>
        <location evidence="1">Chromosome</location>
        <location evidence="1">Centromere</location>
    </subcellularLocation>
    <subcellularLocation>
        <location evidence="9">Nucleus</location>
    </subcellularLocation>
</comment>
<dbReference type="CDD" id="cd10545">
    <property type="entry name" value="SET_AtSUVH-like"/>
    <property type="match status" value="1"/>
</dbReference>
<evidence type="ECO:0000259" key="11">
    <source>
        <dbReference type="PROSITE" id="PS50280"/>
    </source>
</evidence>
<evidence type="ECO:0000256" key="2">
    <source>
        <dbReference type="ARBA" id="ARBA00022454"/>
    </source>
</evidence>
<evidence type="ECO:0000256" key="9">
    <source>
        <dbReference type="PROSITE-ProRule" id="PRU00358"/>
    </source>
</evidence>
<dbReference type="AlphaFoldDB" id="A0A1Q3CI33"/>
<evidence type="ECO:0000256" key="6">
    <source>
        <dbReference type="ARBA" id="ARBA00022853"/>
    </source>
</evidence>
<evidence type="ECO:0000256" key="3">
    <source>
        <dbReference type="ARBA" id="ARBA00022603"/>
    </source>
</evidence>
<dbReference type="PROSITE" id="PS50868">
    <property type="entry name" value="POST_SET"/>
    <property type="match status" value="1"/>
</dbReference>
<reference evidence="16" key="1">
    <citation type="submission" date="2016-04" db="EMBL/GenBank/DDBJ databases">
        <title>Cephalotus genome sequencing.</title>
        <authorList>
            <person name="Fukushima K."/>
            <person name="Hasebe M."/>
            <person name="Fang X."/>
        </authorList>
    </citation>
    <scope>NUCLEOTIDE SEQUENCE [LARGE SCALE GENOMIC DNA]</scope>
    <source>
        <strain evidence="16">cv. St1</strain>
    </source>
</reference>
<dbReference type="InterPro" id="IPR001214">
    <property type="entry name" value="SET_dom"/>
</dbReference>
<dbReference type="SMART" id="SM00317">
    <property type="entry name" value="SET"/>
    <property type="match status" value="1"/>
</dbReference>
<evidence type="ECO:0000313" key="16">
    <source>
        <dbReference type="Proteomes" id="UP000187406"/>
    </source>
</evidence>
<dbReference type="GO" id="GO:0000775">
    <property type="term" value="C:chromosome, centromeric region"/>
    <property type="evidence" value="ECO:0007669"/>
    <property type="project" value="UniProtKB-SubCell"/>
</dbReference>
<dbReference type="InterPro" id="IPR025794">
    <property type="entry name" value="H3-K9-MeTrfase_plant"/>
</dbReference>
<dbReference type="SUPFAM" id="SSF88697">
    <property type="entry name" value="PUA domain-like"/>
    <property type="match status" value="1"/>
</dbReference>
<dbReference type="PROSITE" id="PS51015">
    <property type="entry name" value="YDG"/>
    <property type="match status" value="1"/>
</dbReference>
<accession>A0A1Q3CI33</accession>
<keyword evidence="8" id="KW-0137">Centromere</keyword>
<dbReference type="InterPro" id="IPR003105">
    <property type="entry name" value="SRA_YDG"/>
</dbReference>
<dbReference type="SUPFAM" id="SSF82199">
    <property type="entry name" value="SET domain"/>
    <property type="match status" value="1"/>
</dbReference>
<dbReference type="GO" id="GO:0008270">
    <property type="term" value="F:zinc ion binding"/>
    <property type="evidence" value="ECO:0007669"/>
    <property type="project" value="InterPro"/>
</dbReference>
<evidence type="ECO:0000313" key="15">
    <source>
        <dbReference type="EMBL" id="GAV79762.1"/>
    </source>
</evidence>
<feature type="domain" description="YDG" evidence="14">
    <location>
        <begin position="562"/>
        <end position="705"/>
    </location>
</feature>
<comment type="caution">
    <text evidence="15">The sequence shown here is derived from an EMBL/GenBank/DDBJ whole genome shotgun (WGS) entry which is preliminary data.</text>
</comment>
<feature type="region of interest" description="Disordered" evidence="10">
    <location>
        <begin position="188"/>
        <end position="211"/>
    </location>
</feature>
<dbReference type="EMBL" id="BDDD01002040">
    <property type="protein sequence ID" value="GAV79762.1"/>
    <property type="molecule type" value="Genomic_DNA"/>
</dbReference>
<keyword evidence="16" id="KW-1185">Reference proteome</keyword>
<feature type="compositionally biased region" description="Polar residues" evidence="10">
    <location>
        <begin position="9"/>
        <end position="25"/>
    </location>
</feature>
<dbReference type="FunCoup" id="A0A1Q3CI33">
    <property type="interactions" value="48"/>
</dbReference>
<dbReference type="InterPro" id="IPR046341">
    <property type="entry name" value="SET_dom_sf"/>
</dbReference>
<dbReference type="GO" id="GO:0003690">
    <property type="term" value="F:double-stranded DNA binding"/>
    <property type="evidence" value="ECO:0007669"/>
    <property type="project" value="TreeGrafter"/>
</dbReference>
<dbReference type="Gene3D" id="2.170.270.10">
    <property type="entry name" value="SET domain"/>
    <property type="match status" value="1"/>
</dbReference>
<dbReference type="InterPro" id="IPR003616">
    <property type="entry name" value="Post-SET_dom"/>
</dbReference>
<feature type="domain" description="SET" evidence="11">
    <location>
        <begin position="838"/>
        <end position="981"/>
    </location>
</feature>
<dbReference type="InterPro" id="IPR036987">
    <property type="entry name" value="SRA-YDG_sf"/>
</dbReference>
<dbReference type="Pfam" id="PF05033">
    <property type="entry name" value="Pre-SET"/>
    <property type="match status" value="1"/>
</dbReference>
<dbReference type="PANTHER" id="PTHR45660:SF46">
    <property type="entry name" value="HISTONE-LYSINE N-METHYLTRANSFERASE, H3 LYSINE-9 SPECIFIC SUVH6"/>
    <property type="match status" value="1"/>
</dbReference>
<evidence type="ECO:0000256" key="4">
    <source>
        <dbReference type="ARBA" id="ARBA00022679"/>
    </source>
</evidence>
<protein>
    <submittedName>
        <fullName evidence="15">SET domain-containing protein/YDG_SRA domain-containing protein/Pre-SET domain-containing protein</fullName>
    </submittedName>
</protein>
<dbReference type="Proteomes" id="UP000187406">
    <property type="component" value="Unassembled WGS sequence"/>
</dbReference>
<evidence type="ECO:0000256" key="10">
    <source>
        <dbReference type="SAM" id="MobiDB-lite"/>
    </source>
</evidence>
<dbReference type="SMART" id="SM00466">
    <property type="entry name" value="SRA"/>
    <property type="match status" value="1"/>
</dbReference>
<keyword evidence="5" id="KW-0949">S-adenosyl-L-methionine</keyword>
<dbReference type="InterPro" id="IPR015947">
    <property type="entry name" value="PUA-like_sf"/>
</dbReference>
<feature type="non-terminal residue" evidence="15">
    <location>
        <position position="1011"/>
    </location>
</feature>
<feature type="region of interest" description="Disordered" evidence="10">
    <location>
        <begin position="1"/>
        <end position="25"/>
    </location>
</feature>
<evidence type="ECO:0000256" key="5">
    <source>
        <dbReference type="ARBA" id="ARBA00022691"/>
    </source>
</evidence>
<keyword evidence="3" id="KW-0489">Methyltransferase</keyword>
<keyword evidence="4" id="KW-0808">Transferase</keyword>
<dbReference type="STRING" id="3775.A0A1Q3CI33"/>
<dbReference type="Pfam" id="PF00856">
    <property type="entry name" value="SET"/>
    <property type="match status" value="1"/>
</dbReference>
<gene>
    <name evidence="15" type="ORF">CFOL_v3_23225</name>
</gene>
<dbReference type="PANTHER" id="PTHR45660">
    <property type="entry name" value="HISTONE-LYSINE N-METHYLTRANSFERASE SETMAR"/>
    <property type="match status" value="1"/>
</dbReference>